<protein>
    <recommendedName>
        <fullName evidence="4">Reverse transcriptase zinc-binding domain-containing protein</fullName>
    </recommendedName>
</protein>
<keyword evidence="1" id="KW-0472">Membrane</keyword>
<keyword evidence="1" id="KW-1133">Transmembrane helix</keyword>
<evidence type="ECO:0000313" key="2">
    <source>
        <dbReference type="EMBL" id="GAU18251.1"/>
    </source>
</evidence>
<reference evidence="3" key="1">
    <citation type="journal article" date="2017" name="Front. Plant Sci.">
        <title>Climate Clever Clovers: New Paradigm to Reduce the Environmental Footprint of Ruminants by Breeding Low Methanogenic Forages Utilizing Haplotype Variation.</title>
        <authorList>
            <person name="Kaur P."/>
            <person name="Appels R."/>
            <person name="Bayer P.E."/>
            <person name="Keeble-Gagnere G."/>
            <person name="Wang J."/>
            <person name="Hirakawa H."/>
            <person name="Shirasawa K."/>
            <person name="Vercoe P."/>
            <person name="Stefanova K."/>
            <person name="Durmic Z."/>
            <person name="Nichols P."/>
            <person name="Revell C."/>
            <person name="Isobe S.N."/>
            <person name="Edwards D."/>
            <person name="Erskine W."/>
        </authorList>
    </citation>
    <scope>NUCLEOTIDE SEQUENCE [LARGE SCALE GENOMIC DNA]</scope>
    <source>
        <strain evidence="3">cv. Daliak</strain>
    </source>
</reference>
<organism evidence="2 3">
    <name type="scientific">Trifolium subterraneum</name>
    <name type="common">Subterranean clover</name>
    <dbReference type="NCBI Taxonomy" id="3900"/>
    <lineage>
        <taxon>Eukaryota</taxon>
        <taxon>Viridiplantae</taxon>
        <taxon>Streptophyta</taxon>
        <taxon>Embryophyta</taxon>
        <taxon>Tracheophyta</taxon>
        <taxon>Spermatophyta</taxon>
        <taxon>Magnoliopsida</taxon>
        <taxon>eudicotyledons</taxon>
        <taxon>Gunneridae</taxon>
        <taxon>Pentapetalae</taxon>
        <taxon>rosids</taxon>
        <taxon>fabids</taxon>
        <taxon>Fabales</taxon>
        <taxon>Fabaceae</taxon>
        <taxon>Papilionoideae</taxon>
        <taxon>50 kb inversion clade</taxon>
        <taxon>NPAAA clade</taxon>
        <taxon>Hologalegina</taxon>
        <taxon>IRL clade</taxon>
        <taxon>Trifolieae</taxon>
        <taxon>Trifolium</taxon>
    </lineage>
</organism>
<keyword evidence="1" id="KW-0812">Transmembrane</keyword>
<keyword evidence="3" id="KW-1185">Reference proteome</keyword>
<evidence type="ECO:0008006" key="4">
    <source>
        <dbReference type="Google" id="ProtNLM"/>
    </source>
</evidence>
<dbReference type="EMBL" id="DF973181">
    <property type="protein sequence ID" value="GAU18251.1"/>
    <property type="molecule type" value="Genomic_DNA"/>
</dbReference>
<gene>
    <name evidence="2" type="ORF">TSUD_175930</name>
</gene>
<proteinExistence type="predicted"/>
<feature type="transmembrane region" description="Helical" evidence="1">
    <location>
        <begin position="48"/>
        <end position="65"/>
    </location>
</feature>
<evidence type="ECO:0000313" key="3">
    <source>
        <dbReference type="Proteomes" id="UP000242715"/>
    </source>
</evidence>
<dbReference type="OrthoDB" id="1751770at2759"/>
<dbReference type="AlphaFoldDB" id="A0A2Z6LPJ5"/>
<accession>A0A2Z6LPJ5</accession>
<name>A0A2Z6LPJ5_TRISU</name>
<sequence>MQLCEPWCNHCIDIVEDTMHILRDCPLAKGVWCNLLNDTARNLGKRQMYVGVVCGLLVAMFFGFGEIENLMGICV</sequence>
<dbReference type="Proteomes" id="UP000242715">
    <property type="component" value="Unassembled WGS sequence"/>
</dbReference>
<evidence type="ECO:0000256" key="1">
    <source>
        <dbReference type="SAM" id="Phobius"/>
    </source>
</evidence>